<proteinExistence type="predicted"/>
<evidence type="ECO:0000313" key="3">
    <source>
        <dbReference type="EMBL" id="KAK4297745.1"/>
    </source>
</evidence>
<feature type="region of interest" description="Disordered" evidence="1">
    <location>
        <begin position="119"/>
        <end position="164"/>
    </location>
</feature>
<feature type="transmembrane region" description="Helical" evidence="2">
    <location>
        <begin position="89"/>
        <end position="109"/>
    </location>
</feature>
<accession>A0AAE1NZB4</accession>
<sequence>MKGLWVSTCIHPFTRVLTREGGGVVVLEGLSCMVVLGGAEMYGGARGAEMYIWCMVVLTITIIAGVLRLRCDTEEAPPSFPFYLSSCTIWPFRSQLMVVVTVVVVVVFAHTVGDTAGPPAVYSPYPGGRGDDDGGGRGDDGGGGRGDDGGGRGDDDGGGGGTNS</sequence>
<feature type="compositionally biased region" description="Basic and acidic residues" evidence="1">
    <location>
        <begin position="129"/>
        <end position="155"/>
    </location>
</feature>
<comment type="caution">
    <text evidence="3">The sequence shown here is derived from an EMBL/GenBank/DDBJ whole genome shotgun (WGS) entry which is preliminary data.</text>
</comment>
<evidence type="ECO:0000256" key="2">
    <source>
        <dbReference type="SAM" id="Phobius"/>
    </source>
</evidence>
<feature type="transmembrane region" description="Helical" evidence="2">
    <location>
        <begin position="21"/>
        <end position="39"/>
    </location>
</feature>
<keyword evidence="2" id="KW-1133">Transmembrane helix</keyword>
<evidence type="ECO:0000313" key="4">
    <source>
        <dbReference type="Proteomes" id="UP001292094"/>
    </source>
</evidence>
<dbReference type="AlphaFoldDB" id="A0AAE1NZB4"/>
<organism evidence="3 4">
    <name type="scientific">Petrolisthes manimaculis</name>
    <dbReference type="NCBI Taxonomy" id="1843537"/>
    <lineage>
        <taxon>Eukaryota</taxon>
        <taxon>Metazoa</taxon>
        <taxon>Ecdysozoa</taxon>
        <taxon>Arthropoda</taxon>
        <taxon>Crustacea</taxon>
        <taxon>Multicrustacea</taxon>
        <taxon>Malacostraca</taxon>
        <taxon>Eumalacostraca</taxon>
        <taxon>Eucarida</taxon>
        <taxon>Decapoda</taxon>
        <taxon>Pleocyemata</taxon>
        <taxon>Anomura</taxon>
        <taxon>Galatheoidea</taxon>
        <taxon>Porcellanidae</taxon>
        <taxon>Petrolisthes</taxon>
    </lineage>
</organism>
<protein>
    <submittedName>
        <fullName evidence="3">Uncharacterized protein</fullName>
    </submittedName>
</protein>
<feature type="transmembrane region" description="Helical" evidence="2">
    <location>
        <begin position="51"/>
        <end position="69"/>
    </location>
</feature>
<reference evidence="3" key="1">
    <citation type="submission" date="2023-11" db="EMBL/GenBank/DDBJ databases">
        <title>Genome assemblies of two species of porcelain crab, Petrolisthes cinctipes and Petrolisthes manimaculis (Anomura: Porcellanidae).</title>
        <authorList>
            <person name="Angst P."/>
        </authorList>
    </citation>
    <scope>NUCLEOTIDE SEQUENCE</scope>
    <source>
        <strain evidence="3">PB745_02</strain>
        <tissue evidence="3">Gill</tissue>
    </source>
</reference>
<name>A0AAE1NZB4_9EUCA</name>
<dbReference type="EMBL" id="JAWZYT010003576">
    <property type="protein sequence ID" value="KAK4297745.1"/>
    <property type="molecule type" value="Genomic_DNA"/>
</dbReference>
<dbReference type="Proteomes" id="UP001292094">
    <property type="component" value="Unassembled WGS sequence"/>
</dbReference>
<keyword evidence="4" id="KW-1185">Reference proteome</keyword>
<keyword evidence="2" id="KW-0472">Membrane</keyword>
<keyword evidence="2" id="KW-0812">Transmembrane</keyword>
<gene>
    <name evidence="3" type="ORF">Pmani_029863</name>
</gene>
<evidence type="ECO:0000256" key="1">
    <source>
        <dbReference type="SAM" id="MobiDB-lite"/>
    </source>
</evidence>